<sequence length="128" mass="15138">MIALSVVGEREFIAYHVFFFYAFGCFAVGFFITNAICHASSLYYLNPYGRISYWIKIVVTILYFVSIPILFGAFVLYWKKCITMMYDVFAITEYVDVFLSIAYHCCAFFDIRYKVIFTIKHVKRIKRD</sequence>
<feature type="domain" description="CWH43-like N-terminal" evidence="2">
    <location>
        <begin position="1"/>
        <end position="112"/>
    </location>
</feature>
<dbReference type="EMBL" id="JAKKPZ010000036">
    <property type="protein sequence ID" value="KAI1708268.1"/>
    <property type="molecule type" value="Genomic_DNA"/>
</dbReference>
<accession>A0AAD4MVB8</accession>
<evidence type="ECO:0000313" key="4">
    <source>
        <dbReference type="Proteomes" id="UP001201812"/>
    </source>
</evidence>
<evidence type="ECO:0000256" key="1">
    <source>
        <dbReference type="SAM" id="Phobius"/>
    </source>
</evidence>
<keyword evidence="1" id="KW-1133">Transmembrane helix</keyword>
<dbReference type="GO" id="GO:0000139">
    <property type="term" value="C:Golgi membrane"/>
    <property type="evidence" value="ECO:0007669"/>
    <property type="project" value="InterPro"/>
</dbReference>
<proteinExistence type="predicted"/>
<dbReference type="PANTHER" id="PTHR12892:SF9">
    <property type="entry name" value="POST-GPI ATTACHMENT TO PROTEINS FACTOR 2-LIKE"/>
    <property type="match status" value="1"/>
</dbReference>
<protein>
    <submittedName>
        <fullName evidence="3">Frag1/DRAM/Sfk1 family domain-containing protein</fullName>
    </submittedName>
</protein>
<dbReference type="PANTHER" id="PTHR12892">
    <property type="entry name" value="FGF RECEPTOR ACTIVATING PROTEIN 1"/>
    <property type="match status" value="1"/>
</dbReference>
<dbReference type="GO" id="GO:0005789">
    <property type="term" value="C:endoplasmic reticulum membrane"/>
    <property type="evidence" value="ECO:0007669"/>
    <property type="project" value="TreeGrafter"/>
</dbReference>
<organism evidence="3 4">
    <name type="scientific">Ditylenchus destructor</name>
    <dbReference type="NCBI Taxonomy" id="166010"/>
    <lineage>
        <taxon>Eukaryota</taxon>
        <taxon>Metazoa</taxon>
        <taxon>Ecdysozoa</taxon>
        <taxon>Nematoda</taxon>
        <taxon>Chromadorea</taxon>
        <taxon>Rhabditida</taxon>
        <taxon>Tylenchina</taxon>
        <taxon>Tylenchomorpha</taxon>
        <taxon>Sphaerularioidea</taxon>
        <taxon>Anguinidae</taxon>
        <taxon>Anguininae</taxon>
        <taxon>Ditylenchus</taxon>
    </lineage>
</organism>
<dbReference type="GO" id="GO:0006506">
    <property type="term" value="P:GPI anchor biosynthetic process"/>
    <property type="evidence" value="ECO:0007669"/>
    <property type="project" value="TreeGrafter"/>
</dbReference>
<keyword evidence="4" id="KW-1185">Reference proteome</keyword>
<keyword evidence="1" id="KW-0812">Transmembrane</keyword>
<dbReference type="InterPro" id="IPR039545">
    <property type="entry name" value="PGAP2"/>
</dbReference>
<evidence type="ECO:0000259" key="2">
    <source>
        <dbReference type="Pfam" id="PF10277"/>
    </source>
</evidence>
<dbReference type="Proteomes" id="UP001201812">
    <property type="component" value="Unassembled WGS sequence"/>
</dbReference>
<keyword evidence="1" id="KW-0472">Membrane</keyword>
<reference evidence="3" key="1">
    <citation type="submission" date="2022-01" db="EMBL/GenBank/DDBJ databases">
        <title>Genome Sequence Resource for Two Populations of Ditylenchus destructor, the Migratory Endoparasitic Phytonematode.</title>
        <authorList>
            <person name="Zhang H."/>
            <person name="Lin R."/>
            <person name="Xie B."/>
        </authorList>
    </citation>
    <scope>NUCLEOTIDE SEQUENCE</scope>
    <source>
        <strain evidence="3">BazhouSP</strain>
    </source>
</reference>
<feature type="transmembrane region" description="Helical" evidence="1">
    <location>
        <begin position="53"/>
        <end position="78"/>
    </location>
</feature>
<name>A0AAD4MVB8_9BILA</name>
<dbReference type="InterPro" id="IPR019402">
    <property type="entry name" value="CWH43_N"/>
</dbReference>
<gene>
    <name evidence="3" type="ORF">DdX_11947</name>
</gene>
<dbReference type="Pfam" id="PF10277">
    <property type="entry name" value="Frag1"/>
    <property type="match status" value="1"/>
</dbReference>
<comment type="caution">
    <text evidence="3">The sequence shown here is derived from an EMBL/GenBank/DDBJ whole genome shotgun (WGS) entry which is preliminary data.</text>
</comment>
<dbReference type="AlphaFoldDB" id="A0AAD4MVB8"/>
<evidence type="ECO:0000313" key="3">
    <source>
        <dbReference type="EMBL" id="KAI1708268.1"/>
    </source>
</evidence>
<feature type="transmembrane region" description="Helical" evidence="1">
    <location>
        <begin position="12"/>
        <end position="33"/>
    </location>
</feature>